<dbReference type="Proteomes" id="UP001345219">
    <property type="component" value="Chromosome 6"/>
</dbReference>
<evidence type="ECO:0000259" key="4">
    <source>
        <dbReference type="PROSITE" id="PS51320"/>
    </source>
</evidence>
<dbReference type="EMBL" id="JAXIOK010000013">
    <property type="protein sequence ID" value="KAK4756869.1"/>
    <property type="molecule type" value="Genomic_DNA"/>
</dbReference>
<name>A0AAN7K257_9MYRT</name>
<dbReference type="GO" id="GO:0009611">
    <property type="term" value="P:response to wounding"/>
    <property type="evidence" value="ECO:0007669"/>
    <property type="project" value="UniProtKB-UniRule"/>
</dbReference>
<dbReference type="GO" id="GO:0031347">
    <property type="term" value="P:regulation of defense response"/>
    <property type="evidence" value="ECO:0007669"/>
    <property type="project" value="UniProtKB-UniRule"/>
</dbReference>
<comment type="caution">
    <text evidence="5">The sequence shown here is derived from an EMBL/GenBank/DDBJ whole genome shotgun (WGS) entry which is preliminary data.</text>
</comment>
<comment type="domain">
    <text evidence="2">The jas domain is required for interaction with COI1.</text>
</comment>
<comment type="function">
    <text evidence="2">Repressor of jasmonate responses.</text>
</comment>
<dbReference type="AlphaFoldDB" id="A0AAN7K257"/>
<protein>
    <recommendedName>
        <fullName evidence="2">Protein TIFY</fullName>
    </recommendedName>
    <alternativeName>
        <fullName evidence="2">Jasmonate ZIM domain-containing protein</fullName>
    </alternativeName>
</protein>
<gene>
    <name evidence="5" type="ORF">SAY87_006996</name>
</gene>
<accession>A0AAN7K257</accession>
<dbReference type="Pfam" id="PF09425">
    <property type="entry name" value="Jas_motif"/>
    <property type="match status" value="1"/>
</dbReference>
<evidence type="ECO:0000313" key="6">
    <source>
        <dbReference type="Proteomes" id="UP001345219"/>
    </source>
</evidence>
<sequence>MATGRSSSADVSYSQTDCGKPTLNERPNFSQTCSLLSQYLKEKGTFGDLGLCMSRSAEENGASHILRPAAAPTVNFLMMNEKPSDVSRSSVKPVELFHHQIRKEELSKMADASKTTQKQPEAAQMTLFYAGQVMVFDDFPAERVKEIMMLARKASSSPSSNTHLVGAAFSGPSMVQNPMKPGLMVSHNPIQDRILRPAETIVSDLPIARRASLHRFLEKRKDRITARSPYSAAAPEVPASRPSQGKPWLGLAAQPTQ</sequence>
<dbReference type="InterPro" id="IPR040390">
    <property type="entry name" value="TIFY/JAZ"/>
</dbReference>
<keyword evidence="2" id="KW-1184">Jasmonic acid signaling pathway</keyword>
<dbReference type="GO" id="GO:2000022">
    <property type="term" value="P:regulation of jasmonic acid mediated signaling pathway"/>
    <property type="evidence" value="ECO:0007669"/>
    <property type="project" value="UniProtKB-UniRule"/>
</dbReference>
<feature type="domain" description="Tify" evidence="4">
    <location>
        <begin position="118"/>
        <end position="153"/>
    </location>
</feature>
<evidence type="ECO:0000313" key="5">
    <source>
        <dbReference type="EMBL" id="KAK4756869.1"/>
    </source>
</evidence>
<evidence type="ECO:0000256" key="3">
    <source>
        <dbReference type="SAM" id="MobiDB-lite"/>
    </source>
</evidence>
<dbReference type="GO" id="GO:0005634">
    <property type="term" value="C:nucleus"/>
    <property type="evidence" value="ECO:0007669"/>
    <property type="project" value="UniProtKB-SubCell"/>
</dbReference>
<dbReference type="PANTHER" id="PTHR33077">
    <property type="entry name" value="PROTEIN TIFY 4A-RELATED-RELATED"/>
    <property type="match status" value="1"/>
</dbReference>
<proteinExistence type="inferred from homology"/>
<dbReference type="PANTHER" id="PTHR33077:SF140">
    <property type="entry name" value="PROTEIN TIFY 10B"/>
    <property type="match status" value="1"/>
</dbReference>
<organism evidence="5 6">
    <name type="scientific">Trapa incisa</name>
    <dbReference type="NCBI Taxonomy" id="236973"/>
    <lineage>
        <taxon>Eukaryota</taxon>
        <taxon>Viridiplantae</taxon>
        <taxon>Streptophyta</taxon>
        <taxon>Embryophyta</taxon>
        <taxon>Tracheophyta</taxon>
        <taxon>Spermatophyta</taxon>
        <taxon>Magnoliopsida</taxon>
        <taxon>eudicotyledons</taxon>
        <taxon>Gunneridae</taxon>
        <taxon>Pentapetalae</taxon>
        <taxon>rosids</taxon>
        <taxon>malvids</taxon>
        <taxon>Myrtales</taxon>
        <taxon>Lythraceae</taxon>
        <taxon>Trapa</taxon>
    </lineage>
</organism>
<feature type="compositionally biased region" description="Polar residues" evidence="3">
    <location>
        <begin position="1"/>
        <end position="17"/>
    </location>
</feature>
<dbReference type="InterPro" id="IPR010399">
    <property type="entry name" value="Tify_dom"/>
</dbReference>
<reference evidence="5 6" key="1">
    <citation type="journal article" date="2023" name="Hortic Res">
        <title>Pangenome of water caltrop reveals structural variations and asymmetric subgenome divergence after allopolyploidization.</title>
        <authorList>
            <person name="Zhang X."/>
            <person name="Chen Y."/>
            <person name="Wang L."/>
            <person name="Yuan Y."/>
            <person name="Fang M."/>
            <person name="Shi L."/>
            <person name="Lu R."/>
            <person name="Comes H.P."/>
            <person name="Ma Y."/>
            <person name="Chen Y."/>
            <person name="Huang G."/>
            <person name="Zhou Y."/>
            <person name="Zheng Z."/>
            <person name="Qiu Y."/>
        </authorList>
    </citation>
    <scope>NUCLEOTIDE SEQUENCE [LARGE SCALE GENOMIC DNA]</scope>
    <source>
        <tissue evidence="5">Roots</tissue>
    </source>
</reference>
<evidence type="ECO:0000256" key="2">
    <source>
        <dbReference type="RuleBase" id="RU369065"/>
    </source>
</evidence>
<dbReference type="InterPro" id="IPR018467">
    <property type="entry name" value="CCT_CS"/>
</dbReference>
<evidence type="ECO:0000256" key="1">
    <source>
        <dbReference type="ARBA" id="ARBA00008614"/>
    </source>
</evidence>
<feature type="region of interest" description="Disordered" evidence="3">
    <location>
        <begin position="224"/>
        <end position="257"/>
    </location>
</feature>
<dbReference type="SMART" id="SM00979">
    <property type="entry name" value="TIFY"/>
    <property type="match status" value="1"/>
</dbReference>
<comment type="similarity">
    <text evidence="1 2">Belongs to the TIFY/JAZ family.</text>
</comment>
<keyword evidence="6" id="KW-1185">Reference proteome</keyword>
<dbReference type="PROSITE" id="PS51320">
    <property type="entry name" value="TIFY"/>
    <property type="match status" value="1"/>
</dbReference>
<feature type="region of interest" description="Disordered" evidence="3">
    <location>
        <begin position="1"/>
        <end position="24"/>
    </location>
</feature>
<dbReference type="Pfam" id="PF06200">
    <property type="entry name" value="tify"/>
    <property type="match status" value="1"/>
</dbReference>
<keyword evidence="2" id="KW-0539">Nucleus</keyword>
<comment type="subcellular location">
    <subcellularLocation>
        <location evidence="2">Nucleus</location>
    </subcellularLocation>
</comment>